<feature type="region of interest" description="Disordered" evidence="1">
    <location>
        <begin position="1"/>
        <end position="111"/>
    </location>
</feature>
<evidence type="ECO:0000256" key="1">
    <source>
        <dbReference type="SAM" id="MobiDB-lite"/>
    </source>
</evidence>
<proteinExistence type="predicted"/>
<keyword evidence="2" id="KW-1133">Transmembrane helix</keyword>
<gene>
    <name evidence="3" type="ORF">H9932_02370</name>
</gene>
<feature type="transmembrane region" description="Helical" evidence="2">
    <location>
        <begin position="117"/>
        <end position="141"/>
    </location>
</feature>
<reference evidence="3" key="1">
    <citation type="journal article" date="2021" name="PeerJ">
        <title>Extensive microbial diversity within the chicken gut microbiome revealed by metagenomics and culture.</title>
        <authorList>
            <person name="Gilroy R."/>
            <person name="Ravi A."/>
            <person name="Getino M."/>
            <person name="Pursley I."/>
            <person name="Horton D.L."/>
            <person name="Alikhan N.F."/>
            <person name="Baker D."/>
            <person name="Gharbi K."/>
            <person name="Hall N."/>
            <person name="Watson M."/>
            <person name="Adriaenssens E.M."/>
            <person name="Foster-Nyarko E."/>
            <person name="Jarju S."/>
            <person name="Secka A."/>
            <person name="Antonio M."/>
            <person name="Oren A."/>
            <person name="Chaudhuri R.R."/>
            <person name="La Ragione R."/>
            <person name="Hildebrand F."/>
            <person name="Pallen M.J."/>
        </authorList>
    </citation>
    <scope>NUCLEOTIDE SEQUENCE</scope>
    <source>
        <strain evidence="3">CHK130-7132</strain>
    </source>
</reference>
<dbReference type="EMBL" id="DWWC01000048">
    <property type="protein sequence ID" value="HJC68510.1"/>
    <property type="molecule type" value="Genomic_DNA"/>
</dbReference>
<evidence type="ECO:0000313" key="3">
    <source>
        <dbReference type="EMBL" id="HJC68510.1"/>
    </source>
</evidence>
<feature type="compositionally biased region" description="Basic and acidic residues" evidence="1">
    <location>
        <begin position="68"/>
        <end position="86"/>
    </location>
</feature>
<dbReference type="AlphaFoldDB" id="A0A9D2PYV7"/>
<feature type="compositionally biased region" description="Low complexity" evidence="1">
    <location>
        <begin position="38"/>
        <end position="62"/>
    </location>
</feature>
<keyword evidence="2" id="KW-0812">Transmembrane</keyword>
<comment type="caution">
    <text evidence="3">The sequence shown here is derived from an EMBL/GenBank/DDBJ whole genome shotgun (WGS) entry which is preliminary data.</text>
</comment>
<protein>
    <submittedName>
        <fullName evidence="3">Uncharacterized protein</fullName>
    </submittedName>
</protein>
<feature type="transmembrane region" description="Helical" evidence="2">
    <location>
        <begin position="147"/>
        <end position="168"/>
    </location>
</feature>
<name>A0A9D2PYV7_9MICO</name>
<keyword evidence="2" id="KW-0472">Membrane</keyword>
<reference evidence="3" key="2">
    <citation type="submission" date="2021-04" db="EMBL/GenBank/DDBJ databases">
        <authorList>
            <person name="Gilroy R."/>
        </authorList>
    </citation>
    <scope>NUCLEOTIDE SEQUENCE</scope>
    <source>
        <strain evidence="3">CHK130-7132</strain>
    </source>
</reference>
<dbReference type="Proteomes" id="UP000823854">
    <property type="component" value="Unassembled WGS sequence"/>
</dbReference>
<evidence type="ECO:0000256" key="2">
    <source>
        <dbReference type="SAM" id="Phobius"/>
    </source>
</evidence>
<sequence length="341" mass="35225">MSARELPSADGPSSGSSRLPDSIAPDSQPPSAPGPDRSSPGQAPSSPPSAREPGPSVGAEPAAPEPAPGDRDLPWKATAERRDLWGPRESALEGTVRPPTSKAVTRRGNRPGPMLRIGVPLLLGGLAALATVVVGIGAGLAGPLLTLAAAAGIGVVAAGGTGAAMSFLPGRQRPDRPVLEASISEGTREVLEQILAANDTTRTRVLQLRPQAAAAAAVEVLSHVDILLTRIDALVGSEQLQSMRPSAGEVTMLEGISTRYVPDLVDAAADIIGFLRTFAGSAREEALANLSSIDRQLEVLAEGVERIESDLVGGVSHSLEVHSEFLRARFADQHLDPIIDV</sequence>
<organism evidence="3 4">
    <name type="scientific">Candidatus Brachybacterium intestinipullorum</name>
    <dbReference type="NCBI Taxonomy" id="2838512"/>
    <lineage>
        <taxon>Bacteria</taxon>
        <taxon>Bacillati</taxon>
        <taxon>Actinomycetota</taxon>
        <taxon>Actinomycetes</taxon>
        <taxon>Micrococcales</taxon>
        <taxon>Dermabacteraceae</taxon>
        <taxon>Brachybacterium</taxon>
    </lineage>
</organism>
<accession>A0A9D2PYV7</accession>
<evidence type="ECO:0000313" key="4">
    <source>
        <dbReference type="Proteomes" id="UP000823854"/>
    </source>
</evidence>